<organism evidence="1 2">
    <name type="scientific">Polyporus arcularius HHB13444</name>
    <dbReference type="NCBI Taxonomy" id="1314778"/>
    <lineage>
        <taxon>Eukaryota</taxon>
        <taxon>Fungi</taxon>
        <taxon>Dikarya</taxon>
        <taxon>Basidiomycota</taxon>
        <taxon>Agaricomycotina</taxon>
        <taxon>Agaricomycetes</taxon>
        <taxon>Polyporales</taxon>
        <taxon>Polyporaceae</taxon>
        <taxon>Polyporus</taxon>
    </lineage>
</organism>
<gene>
    <name evidence="1" type="ORF">K466DRAFT_657146</name>
</gene>
<proteinExistence type="predicted"/>
<name>A0A5C3NY44_9APHY</name>
<evidence type="ECO:0000313" key="1">
    <source>
        <dbReference type="EMBL" id="TFK78393.1"/>
    </source>
</evidence>
<dbReference type="AlphaFoldDB" id="A0A5C3NY44"/>
<sequence length="223" mass="24641">MPAAEDSELRFVRFENPQEFLEATKRYDESFMNFSLGSIYDYVSRSQSTAADPSKSAVPVYLVAIYRRDELLISLTHTATDFAWMLCIPSTTEALVLGTSTSTTPGLLTPAIDLLASSTLVQLTSNPLILDKVIGPAAAVHTFVAAWSALLAARGLSPSEKSLCQDLLRSANICDGLPWQTMPEEMEWCRSSFRHPRIRLPWSALICHGMHSHLHASAIVWKS</sequence>
<dbReference type="EMBL" id="ML212568">
    <property type="protein sequence ID" value="TFK78393.1"/>
    <property type="molecule type" value="Genomic_DNA"/>
</dbReference>
<reference evidence="1 2" key="1">
    <citation type="journal article" date="2019" name="Nat. Ecol. Evol.">
        <title>Megaphylogeny resolves global patterns of mushroom evolution.</title>
        <authorList>
            <person name="Varga T."/>
            <person name="Krizsan K."/>
            <person name="Foldi C."/>
            <person name="Dima B."/>
            <person name="Sanchez-Garcia M."/>
            <person name="Sanchez-Ramirez S."/>
            <person name="Szollosi G.J."/>
            <person name="Szarkandi J.G."/>
            <person name="Papp V."/>
            <person name="Albert L."/>
            <person name="Andreopoulos W."/>
            <person name="Angelini C."/>
            <person name="Antonin V."/>
            <person name="Barry K.W."/>
            <person name="Bougher N.L."/>
            <person name="Buchanan P."/>
            <person name="Buyck B."/>
            <person name="Bense V."/>
            <person name="Catcheside P."/>
            <person name="Chovatia M."/>
            <person name="Cooper J."/>
            <person name="Damon W."/>
            <person name="Desjardin D."/>
            <person name="Finy P."/>
            <person name="Geml J."/>
            <person name="Haridas S."/>
            <person name="Hughes K."/>
            <person name="Justo A."/>
            <person name="Karasinski D."/>
            <person name="Kautmanova I."/>
            <person name="Kiss B."/>
            <person name="Kocsube S."/>
            <person name="Kotiranta H."/>
            <person name="LaButti K.M."/>
            <person name="Lechner B.E."/>
            <person name="Liimatainen K."/>
            <person name="Lipzen A."/>
            <person name="Lukacs Z."/>
            <person name="Mihaltcheva S."/>
            <person name="Morgado L.N."/>
            <person name="Niskanen T."/>
            <person name="Noordeloos M.E."/>
            <person name="Ohm R.A."/>
            <person name="Ortiz-Santana B."/>
            <person name="Ovrebo C."/>
            <person name="Racz N."/>
            <person name="Riley R."/>
            <person name="Savchenko A."/>
            <person name="Shiryaev A."/>
            <person name="Soop K."/>
            <person name="Spirin V."/>
            <person name="Szebenyi C."/>
            <person name="Tomsovsky M."/>
            <person name="Tulloss R.E."/>
            <person name="Uehling J."/>
            <person name="Grigoriev I.V."/>
            <person name="Vagvolgyi C."/>
            <person name="Papp T."/>
            <person name="Martin F.M."/>
            <person name="Miettinen O."/>
            <person name="Hibbett D.S."/>
            <person name="Nagy L.G."/>
        </authorList>
    </citation>
    <scope>NUCLEOTIDE SEQUENCE [LARGE SCALE GENOMIC DNA]</scope>
    <source>
        <strain evidence="1 2">HHB13444</strain>
    </source>
</reference>
<protein>
    <submittedName>
        <fullName evidence="1">Uncharacterized protein</fullName>
    </submittedName>
</protein>
<accession>A0A5C3NY44</accession>
<keyword evidence="2" id="KW-1185">Reference proteome</keyword>
<dbReference type="InParanoid" id="A0A5C3NY44"/>
<dbReference type="Proteomes" id="UP000308197">
    <property type="component" value="Unassembled WGS sequence"/>
</dbReference>
<evidence type="ECO:0000313" key="2">
    <source>
        <dbReference type="Proteomes" id="UP000308197"/>
    </source>
</evidence>